<evidence type="ECO:0000256" key="1">
    <source>
        <dbReference type="ARBA" id="ARBA00005598"/>
    </source>
</evidence>
<name>A0ABV2AEY5_9EUKA</name>
<dbReference type="InterPro" id="IPR029058">
    <property type="entry name" value="AB_hydrolase_fold"/>
</dbReference>
<evidence type="ECO:0008006" key="4">
    <source>
        <dbReference type="Google" id="ProtNLM"/>
    </source>
</evidence>
<evidence type="ECO:0000313" key="3">
    <source>
        <dbReference type="Proteomes" id="UP001439008"/>
    </source>
</evidence>
<reference evidence="2 3" key="1">
    <citation type="journal article" date="2024" name="BMC Biol.">
        <title>Comparative genomics of Ascetosporea gives new insight into the evolutionary basis for animal parasitism in Rhizaria.</title>
        <authorList>
            <person name="Hiltunen Thoren M."/>
            <person name="Onut-Brannstrom I."/>
            <person name="Alfjorden A."/>
            <person name="Peckova H."/>
            <person name="Swords F."/>
            <person name="Hooper C."/>
            <person name="Holzer A.S."/>
            <person name="Bass D."/>
            <person name="Burki F."/>
        </authorList>
    </citation>
    <scope>NUCLEOTIDE SEQUENCE [LARGE SCALE GENOMIC DNA]</scope>
    <source>
        <strain evidence="2">20-A016</strain>
    </source>
</reference>
<comment type="similarity">
    <text evidence="1">Belongs to the NDRG family.</text>
</comment>
<protein>
    <recommendedName>
        <fullName evidence="4">Alpha/beta hydrolase</fullName>
    </recommendedName>
</protein>
<evidence type="ECO:0000313" key="2">
    <source>
        <dbReference type="EMBL" id="MES1918238.1"/>
    </source>
</evidence>
<dbReference type="Gene3D" id="3.40.50.1820">
    <property type="entry name" value="alpha/beta hydrolase"/>
    <property type="match status" value="1"/>
</dbReference>
<sequence>LDSMWKVYDSNYIPKKKLLGRYFSASTSTTLRKLYEKVLDRQNSRNLTKLLNAMIKRDDISTKLKNINCSVLSVIGLESSLYEDCLYAKNQMNPKLCEFVEIDNAGHLLTEESFDKLIEPVILYLNSFGFTVRDKL</sequence>
<dbReference type="Proteomes" id="UP001439008">
    <property type="component" value="Unassembled WGS sequence"/>
</dbReference>
<feature type="non-terminal residue" evidence="2">
    <location>
        <position position="1"/>
    </location>
</feature>
<dbReference type="PANTHER" id="PTHR11034">
    <property type="entry name" value="N-MYC DOWNSTREAM REGULATED"/>
    <property type="match status" value="1"/>
</dbReference>
<dbReference type="Pfam" id="PF03096">
    <property type="entry name" value="Ndr"/>
    <property type="match status" value="1"/>
</dbReference>
<organism evidence="2 3">
    <name type="scientific">Bonamia ostreae</name>
    <dbReference type="NCBI Taxonomy" id="126728"/>
    <lineage>
        <taxon>Eukaryota</taxon>
        <taxon>Sar</taxon>
        <taxon>Rhizaria</taxon>
        <taxon>Endomyxa</taxon>
        <taxon>Ascetosporea</taxon>
        <taxon>Haplosporida</taxon>
        <taxon>Bonamia</taxon>
    </lineage>
</organism>
<accession>A0ABV2AEY5</accession>
<dbReference type="EMBL" id="JBDODL010000030">
    <property type="protein sequence ID" value="MES1918238.1"/>
    <property type="molecule type" value="Genomic_DNA"/>
</dbReference>
<keyword evidence="3" id="KW-1185">Reference proteome</keyword>
<proteinExistence type="inferred from homology"/>
<dbReference type="InterPro" id="IPR004142">
    <property type="entry name" value="NDRG"/>
</dbReference>
<dbReference type="SUPFAM" id="SSF53474">
    <property type="entry name" value="alpha/beta-Hydrolases"/>
    <property type="match status" value="1"/>
</dbReference>
<comment type="caution">
    <text evidence="2">The sequence shown here is derived from an EMBL/GenBank/DDBJ whole genome shotgun (WGS) entry which is preliminary data.</text>
</comment>
<gene>
    <name evidence="2" type="ORF">MHBO_000236</name>
</gene>